<reference evidence="1" key="2">
    <citation type="submission" date="2015-05" db="EMBL/GenBank/DDBJ databases">
        <authorList>
            <person name="Cooper C.M."/>
        </authorList>
    </citation>
    <scope>NUCLEOTIDE SEQUENCE</scope>
</reference>
<protein>
    <submittedName>
        <fullName evidence="1">Uncharacterized protein</fullName>
    </submittedName>
</protein>
<name>A0A0F7Q3M9_9VIRU</name>
<reference evidence="1" key="1">
    <citation type="submission" date="2015-05" db="EMBL/GenBank/DDBJ databases">
        <title>Marine Phage Associated with Epizootic Shell Disease In American Lobster (Homarus Americanus).</title>
        <authorList>
            <person name="Morfield R."/>
            <person name="Cooper C."/>
            <person name="Estes A."/>
            <person name="Campbell A."/>
            <person name="Tarbox B."/>
        </authorList>
    </citation>
    <scope>NUCLEOTIDE SEQUENCE</scope>
</reference>
<sequence length="147" mass="16466">VEEQFEIGTYDFIINSMIANANSFTLIAGDPAIYSQDKLYRDLPVDNDKIKAILANYGKTGVFDMYDTYKKFTKALNQAHESGIISDKLRDELDNNIQPLPYAAKDDAFYSNVSKKIGVNIGKRLALLIAPGTKLANSKSNQYKQIF</sequence>
<accession>A0A0F7Q3M9</accession>
<dbReference type="EMBL" id="KR611101">
    <property type="protein sequence ID" value="AKI06360.1"/>
    <property type="molecule type" value="Genomic_DNA"/>
</dbReference>
<evidence type="ECO:0000313" key="1">
    <source>
        <dbReference type="EMBL" id="AKI06360.1"/>
    </source>
</evidence>
<feature type="non-terminal residue" evidence="1">
    <location>
        <position position="1"/>
    </location>
</feature>
<proteinExistence type="predicted"/>
<feature type="non-terminal residue" evidence="1">
    <location>
        <position position="147"/>
    </location>
</feature>
<organism evidence="1">
    <name type="scientific">Cellulophaga phage Mariner</name>
    <dbReference type="NCBI Taxonomy" id="1653086"/>
    <lineage>
        <taxon>Viruses</taxon>
    </lineage>
</organism>